<protein>
    <recommendedName>
        <fullName evidence="1">cAMP-dependent protein kinase</fullName>
        <ecNumber evidence="1">2.7.11.11</ecNumber>
    </recommendedName>
</protein>
<accession>A0A4U0WKU4</accession>
<dbReference type="Proteomes" id="UP000308768">
    <property type="component" value="Unassembled WGS sequence"/>
</dbReference>
<keyword evidence="13" id="KW-1185">Reference proteome</keyword>
<dbReference type="Pfam" id="PF00069">
    <property type="entry name" value="Pkinase"/>
    <property type="match status" value="1"/>
</dbReference>
<feature type="compositionally biased region" description="Low complexity" evidence="10">
    <location>
        <begin position="53"/>
        <end position="81"/>
    </location>
</feature>
<evidence type="ECO:0000256" key="1">
    <source>
        <dbReference type="ARBA" id="ARBA00012444"/>
    </source>
</evidence>
<evidence type="ECO:0000256" key="8">
    <source>
        <dbReference type="ARBA" id="ARBA00047454"/>
    </source>
</evidence>
<dbReference type="PANTHER" id="PTHR24353">
    <property type="entry name" value="CYCLIC NUCLEOTIDE-DEPENDENT PROTEIN KINASE"/>
    <property type="match status" value="1"/>
</dbReference>
<evidence type="ECO:0000256" key="5">
    <source>
        <dbReference type="ARBA" id="ARBA00022777"/>
    </source>
</evidence>
<dbReference type="EMBL" id="NAJN01001440">
    <property type="protein sequence ID" value="TKA63168.1"/>
    <property type="molecule type" value="Genomic_DNA"/>
</dbReference>
<evidence type="ECO:0000259" key="11">
    <source>
        <dbReference type="PROSITE" id="PS50011"/>
    </source>
</evidence>
<dbReference type="OrthoDB" id="63267at2759"/>
<feature type="binding site" evidence="9">
    <location>
        <position position="195"/>
    </location>
    <ligand>
        <name>ATP</name>
        <dbReference type="ChEBI" id="CHEBI:30616"/>
    </ligand>
</feature>
<dbReference type="InterPro" id="IPR011009">
    <property type="entry name" value="Kinase-like_dom_sf"/>
</dbReference>
<dbReference type="FunFam" id="3.30.200.20:FF:000042">
    <property type="entry name" value="Aurora kinase A"/>
    <property type="match status" value="1"/>
</dbReference>
<evidence type="ECO:0000256" key="9">
    <source>
        <dbReference type="PROSITE-ProRule" id="PRU10141"/>
    </source>
</evidence>
<dbReference type="EC" id="2.7.11.11" evidence="1"/>
<keyword evidence="5" id="KW-0418">Kinase</keyword>
<evidence type="ECO:0000256" key="4">
    <source>
        <dbReference type="ARBA" id="ARBA00022741"/>
    </source>
</evidence>
<evidence type="ECO:0000313" key="12">
    <source>
        <dbReference type="EMBL" id="TKA63168.1"/>
    </source>
</evidence>
<feature type="compositionally biased region" description="Polar residues" evidence="10">
    <location>
        <begin position="110"/>
        <end position="119"/>
    </location>
</feature>
<dbReference type="STRING" id="331657.A0A4U0WKU4"/>
<organism evidence="12 13">
    <name type="scientific">Cryomyces minteri</name>
    <dbReference type="NCBI Taxonomy" id="331657"/>
    <lineage>
        <taxon>Eukaryota</taxon>
        <taxon>Fungi</taxon>
        <taxon>Dikarya</taxon>
        <taxon>Ascomycota</taxon>
        <taxon>Pezizomycotina</taxon>
        <taxon>Dothideomycetes</taxon>
        <taxon>Dothideomycetes incertae sedis</taxon>
        <taxon>Cryomyces</taxon>
    </lineage>
</organism>
<comment type="catalytic activity">
    <reaction evidence="8">
        <text>L-seryl-[protein] + ATP = O-phospho-L-seryl-[protein] + ADP + H(+)</text>
        <dbReference type="Rhea" id="RHEA:17989"/>
        <dbReference type="Rhea" id="RHEA-COMP:9863"/>
        <dbReference type="Rhea" id="RHEA-COMP:11604"/>
        <dbReference type="ChEBI" id="CHEBI:15378"/>
        <dbReference type="ChEBI" id="CHEBI:29999"/>
        <dbReference type="ChEBI" id="CHEBI:30616"/>
        <dbReference type="ChEBI" id="CHEBI:83421"/>
        <dbReference type="ChEBI" id="CHEBI:456216"/>
        <dbReference type="EC" id="2.7.11.11"/>
    </reaction>
</comment>
<feature type="domain" description="Protein kinase" evidence="11">
    <location>
        <begin position="166"/>
        <end position="239"/>
    </location>
</feature>
<evidence type="ECO:0000313" key="13">
    <source>
        <dbReference type="Proteomes" id="UP000308768"/>
    </source>
</evidence>
<reference evidence="12 13" key="1">
    <citation type="submission" date="2017-03" db="EMBL/GenBank/DDBJ databases">
        <title>Genomes of endolithic fungi from Antarctica.</title>
        <authorList>
            <person name="Coleine C."/>
            <person name="Masonjones S."/>
            <person name="Stajich J.E."/>
        </authorList>
    </citation>
    <scope>NUCLEOTIDE SEQUENCE [LARGE SCALE GENOMIC DNA]</scope>
    <source>
        <strain evidence="12 13">CCFEE 5187</strain>
    </source>
</reference>
<keyword evidence="2" id="KW-0723">Serine/threonine-protein kinase</keyword>
<dbReference type="GO" id="GO:0005524">
    <property type="term" value="F:ATP binding"/>
    <property type="evidence" value="ECO:0007669"/>
    <property type="project" value="UniProtKB-UniRule"/>
</dbReference>
<dbReference type="AlphaFoldDB" id="A0A4U0WKU4"/>
<dbReference type="GO" id="GO:0004691">
    <property type="term" value="F:cAMP-dependent protein kinase activity"/>
    <property type="evidence" value="ECO:0007669"/>
    <property type="project" value="UniProtKB-EC"/>
</dbReference>
<feature type="region of interest" description="Disordered" evidence="10">
    <location>
        <begin position="1"/>
        <end position="84"/>
    </location>
</feature>
<dbReference type="InterPro" id="IPR017441">
    <property type="entry name" value="Protein_kinase_ATP_BS"/>
</dbReference>
<dbReference type="PROSITE" id="PS00107">
    <property type="entry name" value="PROTEIN_KINASE_ATP"/>
    <property type="match status" value="1"/>
</dbReference>
<dbReference type="GO" id="GO:0005634">
    <property type="term" value="C:nucleus"/>
    <property type="evidence" value="ECO:0007669"/>
    <property type="project" value="TreeGrafter"/>
</dbReference>
<proteinExistence type="predicted"/>
<evidence type="ECO:0000256" key="2">
    <source>
        <dbReference type="ARBA" id="ARBA00022527"/>
    </source>
</evidence>
<comment type="catalytic activity">
    <reaction evidence="7">
        <text>L-threonyl-[protein] + ATP = O-phospho-L-threonyl-[protein] + ADP + H(+)</text>
        <dbReference type="Rhea" id="RHEA:46608"/>
        <dbReference type="Rhea" id="RHEA-COMP:11060"/>
        <dbReference type="Rhea" id="RHEA-COMP:11605"/>
        <dbReference type="ChEBI" id="CHEBI:15378"/>
        <dbReference type="ChEBI" id="CHEBI:30013"/>
        <dbReference type="ChEBI" id="CHEBI:30616"/>
        <dbReference type="ChEBI" id="CHEBI:61977"/>
        <dbReference type="ChEBI" id="CHEBI:456216"/>
        <dbReference type="EC" id="2.7.11.11"/>
    </reaction>
</comment>
<dbReference type="PANTHER" id="PTHR24353:SF153">
    <property type="entry name" value="CAMP-DEPENDENT PROTEIN KINASE CATALYTIC SUBUNIT 1"/>
    <property type="match status" value="1"/>
</dbReference>
<dbReference type="Gene3D" id="3.30.200.20">
    <property type="entry name" value="Phosphorylase Kinase, domain 1"/>
    <property type="match status" value="1"/>
</dbReference>
<feature type="region of interest" description="Disordered" evidence="10">
    <location>
        <begin position="110"/>
        <end position="158"/>
    </location>
</feature>
<dbReference type="SUPFAM" id="SSF56112">
    <property type="entry name" value="Protein kinase-like (PK-like)"/>
    <property type="match status" value="1"/>
</dbReference>
<dbReference type="InterPro" id="IPR000719">
    <property type="entry name" value="Prot_kinase_dom"/>
</dbReference>
<sequence length="239" mass="25874">MPSLGFLKKKRTKDSSGSNDLNPPTSPIKDKDTSSPITPTLSKSSKAGEPLGTTLSQSTSQTSTLQPASSSAASATKAADSMNSTAYQQQPYDGLQKGNQQNAASIQNLIHPSSHNDSGYQLDGKASSQSNQQSLNGRTATPNVGGGTPAQNPARETKGKYTLNDFTIQRTLGTGSFGRVHLVQSKHNQRFYAVKVLKKAQVVKMKQVEHTNDERRMLQRVKHPFLITLWGTFQDSKNL</sequence>
<evidence type="ECO:0000256" key="10">
    <source>
        <dbReference type="SAM" id="MobiDB-lite"/>
    </source>
</evidence>
<evidence type="ECO:0000256" key="6">
    <source>
        <dbReference type="ARBA" id="ARBA00022840"/>
    </source>
</evidence>
<dbReference type="GO" id="GO:0005829">
    <property type="term" value="C:cytosol"/>
    <property type="evidence" value="ECO:0007669"/>
    <property type="project" value="TreeGrafter"/>
</dbReference>
<keyword evidence="4 9" id="KW-0547">Nucleotide-binding</keyword>
<keyword evidence="3" id="KW-0808">Transferase</keyword>
<name>A0A4U0WKU4_9PEZI</name>
<evidence type="ECO:0000256" key="3">
    <source>
        <dbReference type="ARBA" id="ARBA00022679"/>
    </source>
</evidence>
<keyword evidence="6 9" id="KW-0067">ATP-binding</keyword>
<evidence type="ECO:0000256" key="7">
    <source>
        <dbReference type="ARBA" id="ARBA00047292"/>
    </source>
</evidence>
<dbReference type="GO" id="GO:0005952">
    <property type="term" value="C:cAMP-dependent protein kinase complex"/>
    <property type="evidence" value="ECO:0007669"/>
    <property type="project" value="TreeGrafter"/>
</dbReference>
<dbReference type="PROSITE" id="PS50011">
    <property type="entry name" value="PROTEIN_KINASE_DOM"/>
    <property type="match status" value="1"/>
</dbReference>
<feature type="non-terminal residue" evidence="12">
    <location>
        <position position="239"/>
    </location>
</feature>
<comment type="caution">
    <text evidence="12">The sequence shown here is derived from an EMBL/GenBank/DDBJ whole genome shotgun (WGS) entry which is preliminary data.</text>
</comment>
<feature type="compositionally biased region" description="Polar residues" evidence="10">
    <location>
        <begin position="126"/>
        <end position="142"/>
    </location>
</feature>
<gene>
    <name evidence="12" type="ORF">B0A49_13393</name>
</gene>
<feature type="compositionally biased region" description="Polar residues" evidence="10">
    <location>
        <begin position="34"/>
        <end position="45"/>
    </location>
</feature>